<reference evidence="1 2" key="1">
    <citation type="journal article" date="2014" name="Agronomy (Basel)">
        <title>A Draft Genome Sequence for Ensete ventricosum, the Drought-Tolerant Tree Against Hunger.</title>
        <authorList>
            <person name="Harrison J."/>
            <person name="Moore K.A."/>
            <person name="Paszkiewicz K."/>
            <person name="Jones T."/>
            <person name="Grant M."/>
            <person name="Ambacheew D."/>
            <person name="Muzemil S."/>
            <person name="Studholme D.J."/>
        </authorList>
    </citation>
    <scope>NUCLEOTIDE SEQUENCE [LARGE SCALE GENOMIC DNA]</scope>
</reference>
<dbReference type="EMBL" id="AMZH03013392">
    <property type="protein sequence ID" value="RRT49354.1"/>
    <property type="molecule type" value="Genomic_DNA"/>
</dbReference>
<accession>A0A426YC95</accession>
<protein>
    <submittedName>
        <fullName evidence="1">Uncharacterized protein</fullName>
    </submittedName>
</protein>
<organism evidence="1 2">
    <name type="scientific">Ensete ventricosum</name>
    <name type="common">Abyssinian banana</name>
    <name type="synonym">Musa ensete</name>
    <dbReference type="NCBI Taxonomy" id="4639"/>
    <lineage>
        <taxon>Eukaryota</taxon>
        <taxon>Viridiplantae</taxon>
        <taxon>Streptophyta</taxon>
        <taxon>Embryophyta</taxon>
        <taxon>Tracheophyta</taxon>
        <taxon>Spermatophyta</taxon>
        <taxon>Magnoliopsida</taxon>
        <taxon>Liliopsida</taxon>
        <taxon>Zingiberales</taxon>
        <taxon>Musaceae</taxon>
        <taxon>Ensete</taxon>
    </lineage>
</organism>
<name>A0A426YC95_ENSVE</name>
<evidence type="ECO:0000313" key="1">
    <source>
        <dbReference type="EMBL" id="RRT49354.1"/>
    </source>
</evidence>
<comment type="caution">
    <text evidence="1">The sequence shown here is derived from an EMBL/GenBank/DDBJ whole genome shotgun (WGS) entry which is preliminary data.</text>
</comment>
<sequence>MSGSCCLGSRHPRLHIPKQFPKLLLTRKPHPKTEAFGPPIFQPANLPYPFNRSTHLSLPNAANSDLLLPSSLIAASSDPCDKKLPAAIFAAICLHRSPQQSFAANYLDHSQEQIEHNSSRLSYCTAAALLRNSRVHRCPIFLLLQPHPCCNRHHLQPRSRSAVATDVAAALFFLHRRCYPWLPSSTWRLHPRSPDIAVIHCLQPENCSYTFQSVCLTGWRSLRHDIAGLIRTQIGGFRDAYGC</sequence>
<proteinExistence type="predicted"/>
<dbReference type="AlphaFoldDB" id="A0A426YC95"/>
<evidence type="ECO:0000313" key="2">
    <source>
        <dbReference type="Proteomes" id="UP000287651"/>
    </source>
</evidence>
<dbReference type="Proteomes" id="UP000287651">
    <property type="component" value="Unassembled WGS sequence"/>
</dbReference>
<gene>
    <name evidence="1" type="ORF">B296_00046008</name>
</gene>